<feature type="compositionally biased region" description="Acidic residues" evidence="1">
    <location>
        <begin position="123"/>
        <end position="139"/>
    </location>
</feature>
<gene>
    <name evidence="2" type="ORF">QYE76_053140</name>
</gene>
<feature type="non-terminal residue" evidence="2">
    <location>
        <position position="396"/>
    </location>
</feature>
<sequence>EGNDLERVTVKIIAWEGELLDCGALEEVWVKIRGIPPKWCSWKVIAQIAKCFGLILDVDWGGIFKSFYEVVRVQVAVKDASKIPEQRIVVMRKKFYQLFFEVEGTASSAEANLPPPPPPHDGDDGDDEDFDEDNDDLLEEGSHGDFGGEKLNTPTMQRKVQNADSSQNNKRADGTRTCAMEEGQSASKMGSYNKFEILKDMNMYESEDEDQIIPTIEVDDIIENLQEVVLSGGKYGQTKRMAEKEKVDGEEAQDNQHDAFTTEKPRDIPEENTSQDPTPIEANKMMKKRNNAWGPVQATRQSARIVHDGKTIVDKAVELARQKNLEVPTKGGLVSLGEDAQKVECVVPSQTFREIEPMCPAPGAEGEGSPSAAKLKKRRKMAGPRTPEVQCRRLVA</sequence>
<name>A0AAD8SV79_LOLMU</name>
<protein>
    <recommendedName>
        <fullName evidence="4">DUF4283 domain-containing protein</fullName>
    </recommendedName>
</protein>
<evidence type="ECO:0000313" key="2">
    <source>
        <dbReference type="EMBL" id="KAK1664981.1"/>
    </source>
</evidence>
<dbReference type="AlphaFoldDB" id="A0AAD8SV79"/>
<dbReference type="PANTHER" id="PTHR33170">
    <property type="entry name" value="DUF4283 DOMAIN-CONTAINING PROTEIN-RELATED"/>
    <property type="match status" value="1"/>
</dbReference>
<dbReference type="Proteomes" id="UP001231189">
    <property type="component" value="Unassembled WGS sequence"/>
</dbReference>
<organism evidence="2 3">
    <name type="scientific">Lolium multiflorum</name>
    <name type="common">Italian ryegrass</name>
    <name type="synonym">Lolium perenne subsp. multiflorum</name>
    <dbReference type="NCBI Taxonomy" id="4521"/>
    <lineage>
        <taxon>Eukaryota</taxon>
        <taxon>Viridiplantae</taxon>
        <taxon>Streptophyta</taxon>
        <taxon>Embryophyta</taxon>
        <taxon>Tracheophyta</taxon>
        <taxon>Spermatophyta</taxon>
        <taxon>Magnoliopsida</taxon>
        <taxon>Liliopsida</taxon>
        <taxon>Poales</taxon>
        <taxon>Poaceae</taxon>
        <taxon>BOP clade</taxon>
        <taxon>Pooideae</taxon>
        <taxon>Poodae</taxon>
        <taxon>Poeae</taxon>
        <taxon>Poeae Chloroplast Group 2 (Poeae type)</taxon>
        <taxon>Loliodinae</taxon>
        <taxon>Loliinae</taxon>
        <taxon>Lolium</taxon>
    </lineage>
</organism>
<comment type="caution">
    <text evidence="2">The sequence shown here is derived from an EMBL/GenBank/DDBJ whole genome shotgun (WGS) entry which is preliminary data.</text>
</comment>
<evidence type="ECO:0000313" key="3">
    <source>
        <dbReference type="Proteomes" id="UP001231189"/>
    </source>
</evidence>
<feature type="region of interest" description="Disordered" evidence="1">
    <location>
        <begin position="358"/>
        <end position="396"/>
    </location>
</feature>
<accession>A0AAD8SV79</accession>
<feature type="compositionally biased region" description="Polar residues" evidence="1">
    <location>
        <begin position="152"/>
        <end position="169"/>
    </location>
</feature>
<dbReference type="PANTHER" id="PTHR33170:SF48">
    <property type="entry name" value="CCHC-TYPE DOMAIN-CONTAINING PROTEIN"/>
    <property type="match status" value="1"/>
</dbReference>
<feature type="region of interest" description="Disordered" evidence="1">
    <location>
        <begin position="242"/>
        <end position="279"/>
    </location>
</feature>
<proteinExistence type="predicted"/>
<dbReference type="EMBL" id="JAUUTY010000003">
    <property type="protein sequence ID" value="KAK1664981.1"/>
    <property type="molecule type" value="Genomic_DNA"/>
</dbReference>
<evidence type="ECO:0008006" key="4">
    <source>
        <dbReference type="Google" id="ProtNLM"/>
    </source>
</evidence>
<feature type="region of interest" description="Disordered" evidence="1">
    <location>
        <begin position="107"/>
        <end position="175"/>
    </location>
</feature>
<reference evidence="2" key="1">
    <citation type="submission" date="2023-07" db="EMBL/GenBank/DDBJ databases">
        <title>A chromosome-level genome assembly of Lolium multiflorum.</title>
        <authorList>
            <person name="Chen Y."/>
            <person name="Copetti D."/>
            <person name="Kolliker R."/>
            <person name="Studer B."/>
        </authorList>
    </citation>
    <scope>NUCLEOTIDE SEQUENCE</scope>
    <source>
        <strain evidence="2">02402/16</strain>
        <tissue evidence="2">Leaf</tissue>
    </source>
</reference>
<keyword evidence="3" id="KW-1185">Reference proteome</keyword>
<evidence type="ECO:0000256" key="1">
    <source>
        <dbReference type="SAM" id="MobiDB-lite"/>
    </source>
</evidence>
<feature type="compositionally biased region" description="Basic and acidic residues" evidence="1">
    <location>
        <begin position="242"/>
        <end position="269"/>
    </location>
</feature>